<keyword evidence="4" id="KW-1185">Reference proteome</keyword>
<dbReference type="InterPro" id="IPR037282">
    <property type="entry name" value="CapZ_alpha/beta"/>
</dbReference>
<dbReference type="InterPro" id="IPR001698">
    <property type="entry name" value="CAPZB"/>
</dbReference>
<dbReference type="InterPro" id="IPR043175">
    <property type="entry name" value="CAPZB_N"/>
</dbReference>
<dbReference type="SUPFAM" id="SSF90096">
    <property type="entry name" value="Subunits of heterodimeric actin filament capping protein Capz"/>
    <property type="match status" value="1"/>
</dbReference>
<evidence type="ECO:0000256" key="2">
    <source>
        <dbReference type="RuleBase" id="RU365078"/>
    </source>
</evidence>
<dbReference type="AlphaFoldDB" id="A0A3P7LNU5"/>
<evidence type="ECO:0000313" key="3">
    <source>
        <dbReference type="EMBL" id="VDN13317.1"/>
    </source>
</evidence>
<dbReference type="EMBL" id="UYRU01056114">
    <property type="protein sequence ID" value="VDN13317.1"/>
    <property type="molecule type" value="Genomic_DNA"/>
</dbReference>
<name>A0A3P7LNU5_DIBLA</name>
<keyword evidence="2" id="KW-0009">Actin-binding</keyword>
<evidence type="ECO:0000313" key="4">
    <source>
        <dbReference type="Proteomes" id="UP000281553"/>
    </source>
</evidence>
<dbReference type="GO" id="GO:0000902">
    <property type="term" value="P:cell morphogenesis"/>
    <property type="evidence" value="ECO:0007669"/>
    <property type="project" value="TreeGrafter"/>
</dbReference>
<dbReference type="PRINTS" id="PR00192">
    <property type="entry name" value="FACTINCAPB"/>
</dbReference>
<keyword evidence="1 2" id="KW-0117">Actin capping</keyword>
<dbReference type="Gene3D" id="1.20.58.570">
    <property type="match status" value="1"/>
</dbReference>
<dbReference type="OrthoDB" id="9979678at2759"/>
<comment type="subcellular location">
    <subcellularLocation>
        <location evidence="2">Cytoplasm</location>
        <location evidence="2">Cytoskeleton</location>
    </subcellularLocation>
</comment>
<dbReference type="GO" id="GO:0008290">
    <property type="term" value="C:F-actin capping protein complex"/>
    <property type="evidence" value="ECO:0007669"/>
    <property type="project" value="UniProtKB-UniRule"/>
</dbReference>
<accession>A0A3P7LNU5</accession>
<dbReference type="GO" id="GO:0010591">
    <property type="term" value="P:regulation of lamellipodium assembly"/>
    <property type="evidence" value="ECO:0007669"/>
    <property type="project" value="TreeGrafter"/>
</dbReference>
<keyword evidence="2" id="KW-0963">Cytoplasm</keyword>
<evidence type="ECO:0000256" key="1">
    <source>
        <dbReference type="ARBA" id="ARBA00022467"/>
    </source>
</evidence>
<dbReference type="GO" id="GO:0051016">
    <property type="term" value="P:barbed-end actin filament capping"/>
    <property type="evidence" value="ECO:0007669"/>
    <property type="project" value="UniProtKB-UniRule"/>
</dbReference>
<dbReference type="Proteomes" id="UP000281553">
    <property type="component" value="Unassembled WGS sequence"/>
</dbReference>
<dbReference type="GO" id="GO:0051490">
    <property type="term" value="P:negative regulation of filopodium assembly"/>
    <property type="evidence" value="ECO:0007669"/>
    <property type="project" value="TreeGrafter"/>
</dbReference>
<sequence length="124" mass="14239">MPPQKFEHVLQSVIDIAPDITESLLALVDVPMKIKRDAAAGRDYLLSEFNRDNDSFRSPWTNTYDPPCEDAVYPSERLRQIEIDANNAFDQYREMYVAPETILLMPYGTFLLMGNLQLSREIPA</sequence>
<dbReference type="PANTHER" id="PTHR10619:SF0">
    <property type="entry name" value="F-ACTIN-CAPPING PROTEIN SUBUNIT BETA ISOFORMS 1 AND 2"/>
    <property type="match status" value="1"/>
</dbReference>
<dbReference type="GO" id="GO:0051015">
    <property type="term" value="F:actin filament binding"/>
    <property type="evidence" value="ECO:0007669"/>
    <property type="project" value="TreeGrafter"/>
</dbReference>
<protein>
    <recommendedName>
        <fullName evidence="2">F-actin-capping protein subunit beta</fullName>
    </recommendedName>
</protein>
<organism evidence="3 4">
    <name type="scientific">Dibothriocephalus latus</name>
    <name type="common">Fish tapeworm</name>
    <name type="synonym">Diphyllobothrium latum</name>
    <dbReference type="NCBI Taxonomy" id="60516"/>
    <lineage>
        <taxon>Eukaryota</taxon>
        <taxon>Metazoa</taxon>
        <taxon>Spiralia</taxon>
        <taxon>Lophotrochozoa</taxon>
        <taxon>Platyhelminthes</taxon>
        <taxon>Cestoda</taxon>
        <taxon>Eucestoda</taxon>
        <taxon>Diphyllobothriidea</taxon>
        <taxon>Diphyllobothriidae</taxon>
        <taxon>Dibothriocephalus</taxon>
    </lineage>
</organism>
<proteinExistence type="inferred from homology"/>
<reference evidence="3 4" key="1">
    <citation type="submission" date="2018-11" db="EMBL/GenBank/DDBJ databases">
        <authorList>
            <consortium name="Pathogen Informatics"/>
        </authorList>
    </citation>
    <scope>NUCLEOTIDE SEQUENCE [LARGE SCALE GENOMIC DNA]</scope>
</reference>
<dbReference type="PANTHER" id="PTHR10619">
    <property type="entry name" value="F-ACTIN-CAPPING PROTEIN SUBUNIT BETA"/>
    <property type="match status" value="1"/>
</dbReference>
<keyword evidence="2" id="KW-0206">Cytoskeleton</keyword>
<comment type="similarity">
    <text evidence="2">Belongs to the F-actin-capping protein beta subunit family.</text>
</comment>
<dbReference type="Pfam" id="PF01115">
    <property type="entry name" value="F_actin_cap_B"/>
    <property type="match status" value="1"/>
</dbReference>
<gene>
    <name evidence="3" type="ORF">DILT_LOCUS9148</name>
</gene>
<comment type="function">
    <text evidence="2">F-actin-capping proteins bind in a Ca(2+)-independent manner to the fast growing ends of actin filaments (barbed end) thereby blocking the exchange of subunits at these ends. Unlike other capping proteins (such as gelsolin and severin), these proteins do not sever actin filaments.</text>
</comment>
<comment type="subunit">
    <text evidence="2">Heterodimer of an alpha and a beta subunit.</text>
</comment>